<keyword evidence="1" id="KW-0732">Signal</keyword>
<proteinExistence type="predicted"/>
<feature type="chain" id="PRO_5015152588" evidence="1">
    <location>
        <begin position="22"/>
        <end position="419"/>
    </location>
</feature>
<gene>
    <name evidence="2" type="ORF">PHPALM_3287</name>
</gene>
<feature type="signal peptide" evidence="1">
    <location>
        <begin position="1"/>
        <end position="21"/>
    </location>
</feature>
<evidence type="ECO:0000313" key="2">
    <source>
        <dbReference type="EMBL" id="POM79096.1"/>
    </source>
</evidence>
<protein>
    <submittedName>
        <fullName evidence="2">Uncharacterized protein</fullName>
    </submittedName>
</protein>
<dbReference type="Proteomes" id="UP000237271">
    <property type="component" value="Unassembled WGS sequence"/>
</dbReference>
<comment type="caution">
    <text evidence="2">The sequence shown here is derived from an EMBL/GenBank/DDBJ whole genome shotgun (WGS) entry which is preliminary data.</text>
</comment>
<dbReference type="AlphaFoldDB" id="A0A2P4YMU3"/>
<dbReference type="OrthoDB" id="164578at2759"/>
<evidence type="ECO:0000313" key="3">
    <source>
        <dbReference type="Proteomes" id="UP000237271"/>
    </source>
</evidence>
<evidence type="ECO:0000256" key="1">
    <source>
        <dbReference type="SAM" id="SignalP"/>
    </source>
</evidence>
<sequence>MVSMVLATVFIGVILQFAGNGVQVDTFRSIDLDAAEQKDLLDRYNSISAGLTALLMKPLDVFLSMVVAVVFLCLATKWSIDALNVQVIQGEIQPRIMASDLAVENFVDTTLPLDDSGFFATLSNTSYRENAPGNSILNTILRNLFVITEVPAGCNASQDYAAPYKEIVAYYGFPSRSWQKHALSKALEPTSRITIPMNATESELPPDGDLPMNVSIAANLAVYAMVTSNSFLGWWKLEDEAWSSGSQCPLADRSKPLELATCFNLSTRSSANASFVSDIHKVIVDYFRKAENVSVTNELAKVELSHFNMSDTVVFDALTIEVPTQYIGEQENNSFISKLTDDTCNPGACIAMSVEEYKAEGDKTTVYPRVQALAICLNDAGREELVVDWNYNLPNEMLQSCKPEEPTRLTDKPTLIAGL</sequence>
<accession>A0A2P4YMU3</accession>
<organism evidence="2 3">
    <name type="scientific">Phytophthora palmivora</name>
    <dbReference type="NCBI Taxonomy" id="4796"/>
    <lineage>
        <taxon>Eukaryota</taxon>
        <taxon>Sar</taxon>
        <taxon>Stramenopiles</taxon>
        <taxon>Oomycota</taxon>
        <taxon>Peronosporomycetes</taxon>
        <taxon>Peronosporales</taxon>
        <taxon>Peronosporaceae</taxon>
        <taxon>Phytophthora</taxon>
    </lineage>
</organism>
<reference evidence="2 3" key="1">
    <citation type="journal article" date="2017" name="Genome Biol. Evol.">
        <title>Phytophthora megakarya and P. palmivora, closely related causal agents of cacao black pod rot, underwent increases in genome sizes and gene numbers by different mechanisms.</title>
        <authorList>
            <person name="Ali S.S."/>
            <person name="Shao J."/>
            <person name="Lary D.J."/>
            <person name="Kronmiller B."/>
            <person name="Shen D."/>
            <person name="Strem M.D."/>
            <person name="Amoako-Attah I."/>
            <person name="Akrofi A.Y."/>
            <person name="Begoude B.A."/>
            <person name="Ten Hoopen G.M."/>
            <person name="Coulibaly K."/>
            <person name="Kebe B.I."/>
            <person name="Melnick R.L."/>
            <person name="Guiltinan M.J."/>
            <person name="Tyler B.M."/>
            <person name="Meinhardt L.W."/>
            <person name="Bailey B.A."/>
        </authorList>
    </citation>
    <scope>NUCLEOTIDE SEQUENCE [LARGE SCALE GENOMIC DNA]</scope>
    <source>
        <strain evidence="3">sbr112.9</strain>
    </source>
</reference>
<dbReference type="EMBL" id="NCKW01001841">
    <property type="protein sequence ID" value="POM79096.1"/>
    <property type="molecule type" value="Genomic_DNA"/>
</dbReference>
<keyword evidence="3" id="KW-1185">Reference proteome</keyword>
<name>A0A2P4YMU3_9STRA</name>